<reference evidence="11 12" key="1">
    <citation type="submission" date="2020-12" db="EMBL/GenBank/DDBJ databases">
        <title>Complete genome sequence of Mycobacterium heckeshornense JCM 15655T, closely related to a pathogenic non-tuberculous mycobacterial species Mycobacterium xenopi.</title>
        <authorList>
            <person name="Yoshida M."/>
            <person name="Fukano H."/>
            <person name="Asakura T."/>
            <person name="Suzuki M."/>
            <person name="Hoshino Y."/>
        </authorList>
    </citation>
    <scope>NUCLEOTIDE SEQUENCE [LARGE SCALE GENOMIC DNA]</scope>
    <source>
        <strain evidence="11 12">JCM 15655</strain>
    </source>
</reference>
<evidence type="ECO:0000256" key="10">
    <source>
        <dbReference type="SAM" id="MobiDB-lite"/>
    </source>
</evidence>
<feature type="transmembrane region" description="Helical" evidence="9">
    <location>
        <begin position="240"/>
        <end position="263"/>
    </location>
</feature>
<evidence type="ECO:0000256" key="4">
    <source>
        <dbReference type="ARBA" id="ARBA00022475"/>
    </source>
</evidence>
<feature type="region of interest" description="Disordered" evidence="10">
    <location>
        <begin position="472"/>
        <end position="517"/>
    </location>
</feature>
<feature type="transmembrane region" description="Helical" evidence="9">
    <location>
        <begin position="207"/>
        <end position="228"/>
    </location>
</feature>
<comment type="similarity">
    <text evidence="2 9">Belongs to the alanine or glycine:cation symporter (AGCS) (TC 2.A.25) family.</text>
</comment>
<keyword evidence="3 9" id="KW-0813">Transport</keyword>
<dbReference type="PRINTS" id="PR00175">
    <property type="entry name" value="NAALASMPORT"/>
</dbReference>
<gene>
    <name evidence="11" type="ORF">MHEC_31670</name>
</gene>
<sequence>MDFLRSQFIDPVGKVLCGYVLVYLLIGTGIYLTVRTRCVQVRYIGRMIRQLRVSHLDGGGISSFQAFCVGLAARVGVGNIAGVAIALSVGGPGAILWMWVAAAVGMATALIEATLAQVFKVRSADGAFRGGPAFYIQRGLGSQAGSVLFAVLLVFTFGIAFNMVEANAISDVLKTSHHVGAGWTAVALVALTAPIVFGGVRSVARVAGVVLPAVALAYVVLALVIVLLHVRDLPGVFHEIIGGAFGIPQMAGGFGGGIAAAMLNGVKRGLFANEAGMGSAPNIAATATVSHPVEQGLIQSLAVFVDTMVICTATAFIVLVSGPAVYDPAHAGTIVGASLTQSAIAAGLGSWTTGLMSVVVFVFGFFSVLGDYVCAEANLLFLGGRRRAINLLKISALVSIAFGAIAKLALVWALADLGMAMIAIVNLLAISLLGKWALAVLNDFHRQSQRGARPIFVADEADLPGVLGGEVWRRPAHPADSEPTRRLPRRTSTTNGAAVRSTSAIRSPSDEVAAVGQ</sequence>
<feature type="transmembrane region" description="Helical" evidence="9">
    <location>
        <begin position="358"/>
        <end position="382"/>
    </location>
</feature>
<feature type="transmembrane region" description="Helical" evidence="9">
    <location>
        <begin position="301"/>
        <end position="320"/>
    </location>
</feature>
<comment type="subcellular location">
    <subcellularLocation>
        <location evidence="1 9">Cell membrane</location>
        <topology evidence="1 9">Multi-pass membrane protein</topology>
    </subcellularLocation>
</comment>
<evidence type="ECO:0000256" key="5">
    <source>
        <dbReference type="ARBA" id="ARBA00022692"/>
    </source>
</evidence>
<dbReference type="Pfam" id="PF01235">
    <property type="entry name" value="Na_Ala_symp"/>
    <property type="match status" value="1"/>
</dbReference>
<keyword evidence="5 9" id="KW-0812">Transmembrane</keyword>
<feature type="transmembrane region" description="Helical" evidence="9">
    <location>
        <begin position="96"/>
        <end position="119"/>
    </location>
</feature>
<feature type="transmembrane region" description="Helical" evidence="9">
    <location>
        <begin position="421"/>
        <end position="441"/>
    </location>
</feature>
<dbReference type="AlphaFoldDB" id="A0A7R7GWG3"/>
<dbReference type="NCBIfam" id="TIGR00835">
    <property type="entry name" value="agcS"/>
    <property type="match status" value="1"/>
</dbReference>
<evidence type="ECO:0000313" key="12">
    <source>
        <dbReference type="Proteomes" id="UP000595446"/>
    </source>
</evidence>
<protein>
    <submittedName>
        <fullName evidence="11">Sodium:alanine symporter</fullName>
    </submittedName>
</protein>
<evidence type="ECO:0000313" key="11">
    <source>
        <dbReference type="EMBL" id="BCO36734.1"/>
    </source>
</evidence>
<proteinExistence type="inferred from homology"/>
<evidence type="ECO:0000256" key="9">
    <source>
        <dbReference type="RuleBase" id="RU363064"/>
    </source>
</evidence>
<feature type="transmembrane region" description="Helical" evidence="9">
    <location>
        <begin position="140"/>
        <end position="161"/>
    </location>
</feature>
<organism evidence="11 12">
    <name type="scientific">Mycobacterium heckeshornense</name>
    <dbReference type="NCBI Taxonomy" id="110505"/>
    <lineage>
        <taxon>Bacteria</taxon>
        <taxon>Bacillati</taxon>
        <taxon>Actinomycetota</taxon>
        <taxon>Actinomycetes</taxon>
        <taxon>Mycobacteriales</taxon>
        <taxon>Mycobacteriaceae</taxon>
        <taxon>Mycobacterium</taxon>
    </lineage>
</organism>
<evidence type="ECO:0000256" key="2">
    <source>
        <dbReference type="ARBA" id="ARBA00009261"/>
    </source>
</evidence>
<feature type="transmembrane region" description="Helical" evidence="9">
    <location>
        <begin position="394"/>
        <end position="415"/>
    </location>
</feature>
<dbReference type="PANTHER" id="PTHR30330">
    <property type="entry name" value="AGSS FAMILY TRANSPORTER, SODIUM-ALANINE"/>
    <property type="match status" value="1"/>
</dbReference>
<evidence type="ECO:0000256" key="3">
    <source>
        <dbReference type="ARBA" id="ARBA00022448"/>
    </source>
</evidence>
<name>A0A7R7GWG3_9MYCO</name>
<feature type="transmembrane region" description="Helical" evidence="9">
    <location>
        <begin position="55"/>
        <end position="76"/>
    </location>
</feature>
<dbReference type="PANTHER" id="PTHR30330:SF1">
    <property type="entry name" value="AMINO-ACID CARRIER PROTEIN ALST"/>
    <property type="match status" value="1"/>
</dbReference>
<feature type="compositionally biased region" description="Basic and acidic residues" evidence="10">
    <location>
        <begin position="472"/>
        <end position="485"/>
    </location>
</feature>
<evidence type="ECO:0000256" key="7">
    <source>
        <dbReference type="ARBA" id="ARBA00022989"/>
    </source>
</evidence>
<keyword evidence="12" id="KW-1185">Reference proteome</keyword>
<dbReference type="GO" id="GO:0005283">
    <property type="term" value="F:amino acid:sodium symporter activity"/>
    <property type="evidence" value="ECO:0007669"/>
    <property type="project" value="InterPro"/>
</dbReference>
<dbReference type="EMBL" id="AP024237">
    <property type="protein sequence ID" value="BCO36734.1"/>
    <property type="molecule type" value="Genomic_DNA"/>
</dbReference>
<dbReference type="GO" id="GO:0005886">
    <property type="term" value="C:plasma membrane"/>
    <property type="evidence" value="ECO:0007669"/>
    <property type="project" value="UniProtKB-SubCell"/>
</dbReference>
<keyword evidence="8 9" id="KW-0472">Membrane</keyword>
<dbReference type="Proteomes" id="UP000595446">
    <property type="component" value="Chromosome"/>
</dbReference>
<keyword evidence="6 9" id="KW-0769">Symport</keyword>
<dbReference type="RefSeq" id="WP_162838785.1">
    <property type="nucleotide sequence ID" value="NZ_AP024237.1"/>
</dbReference>
<evidence type="ECO:0000256" key="6">
    <source>
        <dbReference type="ARBA" id="ARBA00022847"/>
    </source>
</evidence>
<feature type="transmembrane region" description="Helical" evidence="9">
    <location>
        <begin position="12"/>
        <end position="34"/>
    </location>
</feature>
<evidence type="ECO:0000256" key="1">
    <source>
        <dbReference type="ARBA" id="ARBA00004651"/>
    </source>
</evidence>
<dbReference type="Gene3D" id="1.20.1740.10">
    <property type="entry name" value="Amino acid/polyamine transporter I"/>
    <property type="match status" value="1"/>
</dbReference>
<evidence type="ECO:0000256" key="8">
    <source>
        <dbReference type="ARBA" id="ARBA00023136"/>
    </source>
</evidence>
<keyword evidence="7 9" id="KW-1133">Transmembrane helix</keyword>
<accession>A0A7R7GWG3</accession>
<keyword evidence="4 9" id="KW-1003">Cell membrane</keyword>
<dbReference type="FunFam" id="1.20.1740.10:FF:000004">
    <property type="entry name" value="Sodium:alanine symporter family protein"/>
    <property type="match status" value="1"/>
</dbReference>
<feature type="transmembrane region" description="Helical" evidence="9">
    <location>
        <begin position="181"/>
        <end position="200"/>
    </location>
</feature>
<dbReference type="InterPro" id="IPR001463">
    <property type="entry name" value="Na/Ala_symport"/>
</dbReference>